<evidence type="ECO:0000313" key="2">
    <source>
        <dbReference type="Proteomes" id="UP000828612"/>
    </source>
</evidence>
<dbReference type="Proteomes" id="UP000828612">
    <property type="component" value="Segment"/>
</dbReference>
<protein>
    <submittedName>
        <fullName evidence="1">Uncharacterized protein</fullName>
    </submittedName>
</protein>
<sequence length="63" mass="7352">MAKKYYSLLTKENGKWYPQFGDYSRPVVEQEREDAYNDSNCKIICTDDNQAAIDQKVKELNEG</sequence>
<keyword evidence="2" id="KW-1185">Reference proteome</keyword>
<proteinExistence type="predicted"/>
<dbReference type="EMBL" id="OK330455">
    <property type="protein sequence ID" value="UDF60321.1"/>
    <property type="molecule type" value="Genomic_DNA"/>
</dbReference>
<name>A0AAE8Y3V3_9CAUD</name>
<reference evidence="1 2" key="1">
    <citation type="journal article" date="2021" name="Microbiol. Resour. Announc.">
        <title>Complete Genome Sequences of Bacteriophages Kaya, Guyu, Kopi, and TehO, Which Target Clinical Strains of Pseudomonas aeruginosa.</title>
        <authorList>
            <person name="Loh B."/>
            <person name="Wang X."/>
            <person name="Hua X."/>
            <person name="Luo J."/>
            <person name="Wen T."/>
            <person name="Zhang L."/>
            <person name="Ma L."/>
            <person name="Manohar P."/>
            <person name="Nachimuthu R."/>
            <person name="Grainge I."/>
            <person name="Yu Y."/>
            <person name="Leptihn S."/>
        </authorList>
    </citation>
    <scope>NUCLEOTIDE SEQUENCE [LARGE SCALE GENOMIC DNA]</scope>
</reference>
<organism evidence="1 2">
    <name type="scientific">Pseudomonas phage Kopi</name>
    <dbReference type="NCBI Taxonomy" id="2880993"/>
    <lineage>
        <taxon>Viruses</taxon>
        <taxon>Duplodnaviria</taxon>
        <taxon>Heunggongvirae</taxon>
        <taxon>Uroviricota</taxon>
        <taxon>Caudoviricetes</taxon>
        <taxon>Jondennisvirinae</taxon>
        <taxon>Septimatrevirus</taxon>
        <taxon>Septimatrevirus kopi</taxon>
    </lineage>
</organism>
<accession>A0AAE8Y3V3</accession>
<gene>
    <name evidence="1" type="ORF">Kopi_049</name>
</gene>
<evidence type="ECO:0000313" key="1">
    <source>
        <dbReference type="EMBL" id="UDF60321.1"/>
    </source>
</evidence>